<dbReference type="InterPro" id="IPR044651">
    <property type="entry name" value="OTSB-like"/>
</dbReference>
<proteinExistence type="predicted"/>
<dbReference type="OrthoDB" id="9816160at2"/>
<accession>C7M1B6</accession>
<comment type="function">
    <text evidence="2">Removes the phosphate from trehalose 6-phosphate to produce free trehalose.</text>
</comment>
<keyword evidence="1 5" id="KW-0378">Hydrolase</keyword>
<evidence type="ECO:0000256" key="2">
    <source>
        <dbReference type="ARBA" id="ARBA00024179"/>
    </source>
</evidence>
<evidence type="ECO:0000256" key="1">
    <source>
        <dbReference type="ARBA" id="ARBA00022801"/>
    </source>
</evidence>
<dbReference type="STRING" id="525909.Afer_1850"/>
<reference evidence="5 6" key="1">
    <citation type="journal article" date="2009" name="Stand. Genomic Sci.">
        <title>Complete genome sequence of Acidimicrobium ferrooxidans type strain (ICP).</title>
        <authorList>
            <person name="Clum A."/>
            <person name="Nolan M."/>
            <person name="Lang E."/>
            <person name="Glavina Del Rio T."/>
            <person name="Tice H."/>
            <person name="Copeland A."/>
            <person name="Cheng J.F."/>
            <person name="Lucas S."/>
            <person name="Chen F."/>
            <person name="Bruce D."/>
            <person name="Goodwin L."/>
            <person name="Pitluck S."/>
            <person name="Ivanova N."/>
            <person name="Mavrommatis K."/>
            <person name="Mikhailova N."/>
            <person name="Pati A."/>
            <person name="Chen A."/>
            <person name="Palaniappan K."/>
            <person name="Goker M."/>
            <person name="Spring S."/>
            <person name="Land M."/>
            <person name="Hauser L."/>
            <person name="Chang Y.J."/>
            <person name="Jeffries C.C."/>
            <person name="Chain P."/>
            <person name="Bristow J."/>
            <person name="Eisen J.A."/>
            <person name="Markowitz V."/>
            <person name="Hugenholtz P."/>
            <person name="Kyrpides N.C."/>
            <person name="Klenk H.P."/>
            <person name="Lapidus A."/>
        </authorList>
    </citation>
    <scope>NUCLEOTIDE SEQUENCE [LARGE SCALE GENOMIC DNA]</scope>
    <source>
        <strain evidence="6">DSM 10331 / JCM 15462 / NBRC 103882 / ICP</strain>
    </source>
</reference>
<evidence type="ECO:0000256" key="3">
    <source>
        <dbReference type="ARBA" id="ARBA00024253"/>
    </source>
</evidence>
<dbReference type="Gene3D" id="3.30.70.1020">
    <property type="entry name" value="Trehalose-6-phosphate phosphatase related protein, domain 2"/>
    <property type="match status" value="1"/>
</dbReference>
<dbReference type="RefSeq" id="WP_015799241.1">
    <property type="nucleotide sequence ID" value="NC_013124.1"/>
</dbReference>
<dbReference type="PANTHER" id="PTHR43768">
    <property type="entry name" value="TREHALOSE 6-PHOSPHATE PHOSPHATASE"/>
    <property type="match status" value="1"/>
</dbReference>
<evidence type="ECO:0000313" key="6">
    <source>
        <dbReference type="Proteomes" id="UP000000771"/>
    </source>
</evidence>
<keyword evidence="6" id="KW-1185">Reference proteome</keyword>
<dbReference type="InterPro" id="IPR003337">
    <property type="entry name" value="Trehalose_PPase"/>
</dbReference>
<dbReference type="KEGG" id="afo:Afer_1850"/>
<name>C7M1B6_ACIFD</name>
<dbReference type="EMBL" id="CP001631">
    <property type="protein sequence ID" value="ACU54764.1"/>
    <property type="molecule type" value="Genomic_DNA"/>
</dbReference>
<dbReference type="Pfam" id="PF02358">
    <property type="entry name" value="Trehalose_PPase"/>
    <property type="match status" value="1"/>
</dbReference>
<dbReference type="SUPFAM" id="SSF56784">
    <property type="entry name" value="HAD-like"/>
    <property type="match status" value="1"/>
</dbReference>
<dbReference type="Gene3D" id="3.40.50.1000">
    <property type="entry name" value="HAD superfamily/HAD-like"/>
    <property type="match status" value="1"/>
</dbReference>
<dbReference type="GO" id="GO:0004805">
    <property type="term" value="F:trehalose-phosphatase activity"/>
    <property type="evidence" value="ECO:0007669"/>
    <property type="project" value="InterPro"/>
</dbReference>
<dbReference type="Proteomes" id="UP000000771">
    <property type="component" value="Chromosome"/>
</dbReference>
<organism evidence="5 6">
    <name type="scientific">Acidimicrobium ferrooxidans (strain DSM 10331 / JCM 15462 / NBRC 103882 / ICP)</name>
    <dbReference type="NCBI Taxonomy" id="525909"/>
    <lineage>
        <taxon>Bacteria</taxon>
        <taxon>Bacillati</taxon>
        <taxon>Actinomycetota</taxon>
        <taxon>Acidimicrobiia</taxon>
        <taxon>Acidimicrobiales</taxon>
        <taxon>Acidimicrobiaceae</taxon>
        <taxon>Acidimicrobium</taxon>
    </lineage>
</organism>
<dbReference type="HOGENOM" id="CLU_1040615_0_0_11"/>
<dbReference type="GO" id="GO:0005992">
    <property type="term" value="P:trehalose biosynthetic process"/>
    <property type="evidence" value="ECO:0007669"/>
    <property type="project" value="InterPro"/>
</dbReference>
<gene>
    <name evidence="5" type="ordered locus">Afer_1850</name>
</gene>
<dbReference type="InterPro" id="IPR023214">
    <property type="entry name" value="HAD_sf"/>
</dbReference>
<evidence type="ECO:0000313" key="5">
    <source>
        <dbReference type="EMBL" id="ACU54764.1"/>
    </source>
</evidence>
<dbReference type="eggNOG" id="COG1877">
    <property type="taxonomic scope" value="Bacteria"/>
</dbReference>
<dbReference type="PANTHER" id="PTHR43768:SF3">
    <property type="entry name" value="TREHALOSE 6-PHOSPHATE PHOSPHATASE"/>
    <property type="match status" value="1"/>
</dbReference>
<dbReference type="AlphaFoldDB" id="C7M1B6"/>
<dbReference type="InterPro" id="IPR036412">
    <property type="entry name" value="HAD-like_sf"/>
</dbReference>
<sequence length="267" mass="28678">MTGWRDVVTALVRAHRPLVALDFDGTLASITADPSRASIAPDLLDDLSGLARTLRIAIVSGRPRSFLTDQLGDLAVRIEIASNYGRDETATPADRDLLDRVARGLADLAADGALIERKPTSVALHVREHPELAARAAVTVQRLAAAYHLDLQEARQAYELLLPSSATKGTAVSSLITDDTDFVLYAGDDVGDIAAVEAVRGHGGPSWCLAIDSGELPPALAAISDEVIDQPELHRRLHSLRELLASRHADHDGPVDDFAQRSREADR</sequence>
<protein>
    <recommendedName>
        <fullName evidence="3">Trehalose-phosphate phosphatase</fullName>
    </recommendedName>
    <alternativeName>
        <fullName evidence="4">Trehalose-6-phosphate phosphatase</fullName>
    </alternativeName>
</protein>
<evidence type="ECO:0000256" key="4">
    <source>
        <dbReference type="ARBA" id="ARBA00031957"/>
    </source>
</evidence>